<dbReference type="PANTHER" id="PTHR43708:SF1">
    <property type="entry name" value="GALACTOSE_LACTOSE METABOLISM REGULATORY PROTEIN GAL80"/>
    <property type="match status" value="1"/>
</dbReference>
<name>A0A8H5GZY1_9AGAR</name>
<dbReference type="InterPro" id="IPR036291">
    <property type="entry name" value="NAD(P)-bd_dom_sf"/>
</dbReference>
<dbReference type="EMBL" id="JAACJN010000103">
    <property type="protein sequence ID" value="KAF5374065.1"/>
    <property type="molecule type" value="Genomic_DNA"/>
</dbReference>
<dbReference type="InterPro" id="IPR055080">
    <property type="entry name" value="Gal80p-like_C"/>
</dbReference>
<evidence type="ECO:0000259" key="1">
    <source>
        <dbReference type="Pfam" id="PF22685"/>
    </source>
</evidence>
<dbReference type="InterPro" id="IPR051317">
    <property type="entry name" value="Gfo/Idh/MocA_oxidoreduct"/>
</dbReference>
<dbReference type="Gene3D" id="3.40.50.720">
    <property type="entry name" value="NAD(P)-binding Rossmann-like Domain"/>
    <property type="match status" value="1"/>
</dbReference>
<evidence type="ECO:0000313" key="2">
    <source>
        <dbReference type="EMBL" id="KAF5374065.1"/>
    </source>
</evidence>
<keyword evidence="3" id="KW-1185">Reference proteome</keyword>
<dbReference type="PANTHER" id="PTHR43708">
    <property type="entry name" value="CONSERVED EXPRESSED OXIDOREDUCTASE (EUROFUNG)"/>
    <property type="match status" value="1"/>
</dbReference>
<feature type="domain" description="Gal80p-like C-terminal" evidence="1">
    <location>
        <begin position="137"/>
        <end position="277"/>
    </location>
</feature>
<dbReference type="Proteomes" id="UP000518752">
    <property type="component" value="Unassembled WGS sequence"/>
</dbReference>
<organism evidence="2 3">
    <name type="scientific">Collybiopsis confluens</name>
    <dbReference type="NCBI Taxonomy" id="2823264"/>
    <lineage>
        <taxon>Eukaryota</taxon>
        <taxon>Fungi</taxon>
        <taxon>Dikarya</taxon>
        <taxon>Basidiomycota</taxon>
        <taxon>Agaricomycotina</taxon>
        <taxon>Agaricomycetes</taxon>
        <taxon>Agaricomycetidae</taxon>
        <taxon>Agaricales</taxon>
        <taxon>Marasmiineae</taxon>
        <taxon>Omphalotaceae</taxon>
        <taxon>Collybiopsis</taxon>
    </lineage>
</organism>
<dbReference type="AlphaFoldDB" id="A0A8H5GZY1"/>
<dbReference type="Gene3D" id="3.30.360.10">
    <property type="entry name" value="Dihydrodipicolinate Reductase, domain 2"/>
    <property type="match status" value="1"/>
</dbReference>
<sequence length="308" mass="32975">MHSTPIRLGFIGLSATGWASRDLVPPLLKEPLSSKYSLVALSTTRAESAEASAAKYSELASEAVGKKVAIKPYYGSAEHISADKDVDMVVVSVKLTSHKDAATKVIEAGKDLFLEWPAGNHREETIELYEAAKKKGIRTAKSIIDDGEIGKIVSTTLNVSSTTGPFLPEPWKYIVGPSTGGGGIIDIVAGHSIDTLTFLLGPITSLSATVKNHASSTIIIDSNNKPTGETIAHTKPTQYCVNGLLANGATFTAHFQTGVPEPDYHWVIQGEKGTIRVVDNRDPEPVEAWLVRCSSNPLSEWQQSRAPS</sequence>
<reference evidence="2 3" key="1">
    <citation type="journal article" date="2020" name="ISME J.">
        <title>Uncovering the hidden diversity of litter-decomposition mechanisms in mushroom-forming fungi.</title>
        <authorList>
            <person name="Floudas D."/>
            <person name="Bentzer J."/>
            <person name="Ahren D."/>
            <person name="Johansson T."/>
            <person name="Persson P."/>
            <person name="Tunlid A."/>
        </authorList>
    </citation>
    <scope>NUCLEOTIDE SEQUENCE [LARGE SCALE GENOMIC DNA]</scope>
    <source>
        <strain evidence="2 3">CBS 406.79</strain>
    </source>
</reference>
<dbReference type="SUPFAM" id="SSF55347">
    <property type="entry name" value="Glyceraldehyde-3-phosphate dehydrogenase-like, C-terminal domain"/>
    <property type="match status" value="1"/>
</dbReference>
<gene>
    <name evidence="2" type="ORF">D9757_010742</name>
</gene>
<dbReference type="SUPFAM" id="SSF51735">
    <property type="entry name" value="NAD(P)-binding Rossmann-fold domains"/>
    <property type="match status" value="1"/>
</dbReference>
<evidence type="ECO:0000313" key="3">
    <source>
        <dbReference type="Proteomes" id="UP000518752"/>
    </source>
</evidence>
<proteinExistence type="predicted"/>
<dbReference type="OrthoDB" id="64915at2759"/>
<protein>
    <recommendedName>
        <fullName evidence="1">Gal80p-like C-terminal domain-containing protein</fullName>
    </recommendedName>
</protein>
<comment type="caution">
    <text evidence="2">The sequence shown here is derived from an EMBL/GenBank/DDBJ whole genome shotgun (WGS) entry which is preliminary data.</text>
</comment>
<dbReference type="Pfam" id="PF22685">
    <property type="entry name" value="Gal80p_C-like"/>
    <property type="match status" value="1"/>
</dbReference>
<dbReference type="GO" id="GO:0000166">
    <property type="term" value="F:nucleotide binding"/>
    <property type="evidence" value="ECO:0007669"/>
    <property type="project" value="InterPro"/>
</dbReference>
<accession>A0A8H5GZY1</accession>